<dbReference type="Gene3D" id="2.40.10.10">
    <property type="entry name" value="Trypsin-like serine proteases"/>
    <property type="match status" value="2"/>
</dbReference>
<dbReference type="EMBL" id="BSPC01000024">
    <property type="protein sequence ID" value="GLS19813.1"/>
    <property type="molecule type" value="Genomic_DNA"/>
</dbReference>
<feature type="domain" description="Effector-associated" evidence="2">
    <location>
        <begin position="8"/>
        <end position="94"/>
    </location>
</feature>
<proteinExistence type="predicted"/>
<dbReference type="Pfam" id="PF13365">
    <property type="entry name" value="Trypsin_2"/>
    <property type="match status" value="1"/>
</dbReference>
<keyword evidence="4" id="KW-1185">Reference proteome</keyword>
<dbReference type="SUPFAM" id="SSF50494">
    <property type="entry name" value="Trypsin-like serine proteases"/>
    <property type="match status" value="1"/>
</dbReference>
<evidence type="ECO:0000259" key="2">
    <source>
        <dbReference type="Pfam" id="PF19955"/>
    </source>
</evidence>
<feature type="region of interest" description="Disordered" evidence="1">
    <location>
        <begin position="305"/>
        <end position="325"/>
    </location>
</feature>
<dbReference type="Pfam" id="PF19955">
    <property type="entry name" value="EAD1"/>
    <property type="match status" value="1"/>
</dbReference>
<evidence type="ECO:0000256" key="1">
    <source>
        <dbReference type="SAM" id="MobiDB-lite"/>
    </source>
</evidence>
<evidence type="ECO:0000313" key="3">
    <source>
        <dbReference type="EMBL" id="GLS19813.1"/>
    </source>
</evidence>
<dbReference type="InterPro" id="IPR043504">
    <property type="entry name" value="Peptidase_S1_PA_chymotrypsin"/>
</dbReference>
<evidence type="ECO:0000313" key="4">
    <source>
        <dbReference type="Proteomes" id="UP001156882"/>
    </source>
</evidence>
<comment type="caution">
    <text evidence="3">The sequence shown here is derived from an EMBL/GenBank/DDBJ whole genome shotgun (WGS) entry which is preliminary data.</text>
</comment>
<dbReference type="PANTHER" id="PTHR14389">
    <property type="entry name" value="SI:CH1073-475A24.1"/>
    <property type="match status" value="1"/>
</dbReference>
<reference evidence="4" key="1">
    <citation type="journal article" date="2019" name="Int. J. Syst. Evol. Microbiol.">
        <title>The Global Catalogue of Microorganisms (GCM) 10K type strain sequencing project: providing services to taxonomists for standard genome sequencing and annotation.</title>
        <authorList>
            <consortium name="The Broad Institute Genomics Platform"/>
            <consortium name="The Broad Institute Genome Sequencing Center for Infectious Disease"/>
            <person name="Wu L."/>
            <person name="Ma J."/>
        </authorList>
    </citation>
    <scope>NUCLEOTIDE SEQUENCE [LARGE SCALE GENOMIC DNA]</scope>
    <source>
        <strain evidence="4">NBRC 101365</strain>
    </source>
</reference>
<accession>A0ABQ6CHS7</accession>
<name>A0ABQ6CHS7_9HYPH</name>
<protein>
    <recommendedName>
        <fullName evidence="2">Effector-associated domain-containing protein</fullName>
    </recommendedName>
</protein>
<gene>
    <name evidence="3" type="ORF">GCM10007874_28300</name>
</gene>
<dbReference type="Proteomes" id="UP001156882">
    <property type="component" value="Unassembled WGS sequence"/>
</dbReference>
<organism evidence="3 4">
    <name type="scientific">Labrys miyagiensis</name>
    <dbReference type="NCBI Taxonomy" id="346912"/>
    <lineage>
        <taxon>Bacteria</taxon>
        <taxon>Pseudomonadati</taxon>
        <taxon>Pseudomonadota</taxon>
        <taxon>Alphaproteobacteria</taxon>
        <taxon>Hyphomicrobiales</taxon>
        <taxon>Xanthobacteraceae</taxon>
        <taxon>Labrys</taxon>
    </lineage>
</organism>
<dbReference type="InterPro" id="IPR009003">
    <property type="entry name" value="Peptidase_S1_PA"/>
</dbReference>
<dbReference type="InterPro" id="IPR045430">
    <property type="entry name" value="EAD1"/>
</dbReference>
<sequence>MEGTGVQELTGEQISQLSRALTRTVNLNDLKDFVYIATGDQLDVYWANIANPLMVVLRDLLTRLEQEGQTVPFLKTVYAKRPHRQDIRDFIAALAPEAAVDTLASPVDFVVQDGANRSTQPVAERLAPGLQRNIKPHLHLLDLRLWSAGLTEASRRVCRIDIAGSPAGTGFLVGPAAVLTNWHVIEKPIAEGKQASISCRFDYARQTDGSFDPGVEIALGEGGLLHHRPYAPAEVSSTPDQPPPLATELDFALLRLAKSAGSERGWFALPERDEALPEKAPLMIVQHPHGGPIKLAIDTEAVLPTPGAPERPRLRYATNTDPGSSGSPCLDMDWQLLALHHFGDPAWSEPKFNQGIPAGRIRADLVANGHSDSLSAGG</sequence>
<dbReference type="PANTHER" id="PTHR14389:SF3">
    <property type="entry name" value="PROTEIN FAM111A-LIKE"/>
    <property type="match status" value="1"/>
</dbReference>